<accession>A0ABF7QK70</accession>
<dbReference type="KEGG" id="rlt:Rleg2_1129"/>
<name>A0ABF7QK70_RHILW</name>
<dbReference type="Pfam" id="PF05866">
    <property type="entry name" value="RusA"/>
    <property type="match status" value="1"/>
</dbReference>
<evidence type="ECO:0000313" key="1">
    <source>
        <dbReference type="EMBL" id="ACI54423.1"/>
    </source>
</evidence>
<gene>
    <name evidence="1" type="ordered locus">Rleg2_1129</name>
</gene>
<organism evidence="1 2">
    <name type="scientific">Rhizobium leguminosarum bv. trifolii (strain WSM2304)</name>
    <dbReference type="NCBI Taxonomy" id="395492"/>
    <lineage>
        <taxon>Bacteria</taxon>
        <taxon>Pseudomonadati</taxon>
        <taxon>Pseudomonadota</taxon>
        <taxon>Alphaproteobacteria</taxon>
        <taxon>Hyphomicrobiales</taxon>
        <taxon>Rhizobiaceae</taxon>
        <taxon>Rhizobium/Agrobacterium group</taxon>
        <taxon>Rhizobium</taxon>
    </lineage>
</organism>
<dbReference type="Proteomes" id="UP000008330">
    <property type="component" value="Chromosome"/>
</dbReference>
<dbReference type="SUPFAM" id="SSF103084">
    <property type="entry name" value="Holliday junction resolvase RusA"/>
    <property type="match status" value="1"/>
</dbReference>
<dbReference type="InterPro" id="IPR036614">
    <property type="entry name" value="RusA-like_sf"/>
</dbReference>
<dbReference type="InterPro" id="IPR008822">
    <property type="entry name" value="Endonuclease_RusA-like"/>
</dbReference>
<dbReference type="EMBL" id="CP001191">
    <property type="protein sequence ID" value="ACI54423.1"/>
    <property type="molecule type" value="Genomic_DNA"/>
</dbReference>
<dbReference type="RefSeq" id="WP_012557225.1">
    <property type="nucleotide sequence ID" value="NC_011369.1"/>
</dbReference>
<dbReference type="AlphaFoldDB" id="A0ABF7QK70"/>
<sequence length="119" mass="13310">MKSFSAILPFPPSVNNLFRNIARGGRVKTAKYCAWEKQADAAMPSGIVKLQGEVIAVYVLGRPDRRRRDIANTEKAVGDTLVRWGVLEDDCQIVDIRLRWGRADEIKPGECRVELVEAA</sequence>
<reference evidence="1 2" key="1">
    <citation type="journal article" date="2010" name="Stand. Genomic Sci.">
        <title>Complete genome sequence of Rhizobium leguminosarum bv trifolii strain WSM2304, an effective microsymbiont of the South American clover Trifolium polymorphum.</title>
        <authorList>
            <person name="Reeve W."/>
            <person name="O'Hara G."/>
            <person name="Chain P."/>
            <person name="Ardley J."/>
            <person name="Brau L."/>
            <person name="Nandesena K."/>
            <person name="Tiwari R."/>
            <person name="Malfatti S."/>
            <person name="Kiss H."/>
            <person name="Lapidus A."/>
            <person name="Copeland A."/>
            <person name="Nolan M."/>
            <person name="Land M."/>
            <person name="Ivanova N."/>
            <person name="Mavromatis K."/>
            <person name="Markowitz V."/>
            <person name="Kyrpides N."/>
            <person name="Melino V."/>
            <person name="Denton M."/>
            <person name="Yates R."/>
            <person name="Howieson J."/>
        </authorList>
    </citation>
    <scope>NUCLEOTIDE SEQUENCE [LARGE SCALE GENOMIC DNA]</scope>
    <source>
        <strain evidence="1 2">WSM2304</strain>
    </source>
</reference>
<evidence type="ECO:0000313" key="2">
    <source>
        <dbReference type="Proteomes" id="UP000008330"/>
    </source>
</evidence>
<protein>
    <submittedName>
        <fullName evidence="1">Endodeoxyribonuclease RusA</fullName>
    </submittedName>
</protein>
<dbReference type="Gene3D" id="3.30.1330.70">
    <property type="entry name" value="Holliday junction resolvase RusA"/>
    <property type="match status" value="1"/>
</dbReference>
<keyword evidence="2" id="KW-1185">Reference proteome</keyword>
<proteinExistence type="predicted"/>